<accession>A0A699WK45</accession>
<feature type="region of interest" description="Disordered" evidence="1">
    <location>
        <begin position="1"/>
        <end position="28"/>
    </location>
</feature>
<name>A0A699WK45_TANCI</name>
<protein>
    <submittedName>
        <fullName evidence="2">Uncharacterized protein</fullName>
    </submittedName>
</protein>
<reference evidence="2" key="1">
    <citation type="journal article" date="2019" name="Sci. Rep.">
        <title>Draft genome of Tanacetum cinerariifolium, the natural source of mosquito coil.</title>
        <authorList>
            <person name="Yamashiro T."/>
            <person name="Shiraishi A."/>
            <person name="Satake H."/>
            <person name="Nakayama K."/>
        </authorList>
    </citation>
    <scope>NUCLEOTIDE SEQUENCE</scope>
</reference>
<comment type="caution">
    <text evidence="2">The sequence shown here is derived from an EMBL/GenBank/DDBJ whole genome shotgun (WGS) entry which is preliminary data.</text>
</comment>
<evidence type="ECO:0000313" key="2">
    <source>
        <dbReference type="EMBL" id="GFD45121.1"/>
    </source>
</evidence>
<evidence type="ECO:0000256" key="1">
    <source>
        <dbReference type="SAM" id="MobiDB-lite"/>
    </source>
</evidence>
<organism evidence="2">
    <name type="scientific">Tanacetum cinerariifolium</name>
    <name type="common">Dalmatian daisy</name>
    <name type="synonym">Chrysanthemum cinerariifolium</name>
    <dbReference type="NCBI Taxonomy" id="118510"/>
    <lineage>
        <taxon>Eukaryota</taxon>
        <taxon>Viridiplantae</taxon>
        <taxon>Streptophyta</taxon>
        <taxon>Embryophyta</taxon>
        <taxon>Tracheophyta</taxon>
        <taxon>Spermatophyta</taxon>
        <taxon>Magnoliopsida</taxon>
        <taxon>eudicotyledons</taxon>
        <taxon>Gunneridae</taxon>
        <taxon>Pentapetalae</taxon>
        <taxon>asterids</taxon>
        <taxon>campanulids</taxon>
        <taxon>Asterales</taxon>
        <taxon>Asteraceae</taxon>
        <taxon>Asteroideae</taxon>
        <taxon>Anthemideae</taxon>
        <taxon>Anthemidinae</taxon>
        <taxon>Tanacetum</taxon>
    </lineage>
</organism>
<feature type="non-terminal residue" evidence="2">
    <location>
        <position position="1"/>
    </location>
</feature>
<proteinExistence type="predicted"/>
<sequence>GPVSQERADQLAGVDHQGRPQPAGAPNDRCRWIADVEAGAGAHWRVEHRGAGSRSVEGSASETLTAWSKAVTSLTAERDPRWERIHSRDGGAGDDCVLDVPASPE</sequence>
<dbReference type="EMBL" id="BKCJ011640459">
    <property type="protein sequence ID" value="GFD45121.1"/>
    <property type="molecule type" value="Genomic_DNA"/>
</dbReference>
<feature type="region of interest" description="Disordered" evidence="1">
    <location>
        <begin position="85"/>
        <end position="105"/>
    </location>
</feature>
<dbReference type="AlphaFoldDB" id="A0A699WK45"/>
<gene>
    <name evidence="2" type="ORF">Tci_917090</name>
</gene>